<keyword evidence="3" id="KW-0812">Transmembrane</keyword>
<keyword evidence="5" id="KW-1185">Reference proteome</keyword>
<evidence type="ECO:0000256" key="1">
    <source>
        <dbReference type="SAM" id="Coils"/>
    </source>
</evidence>
<feature type="transmembrane region" description="Helical" evidence="3">
    <location>
        <begin position="20"/>
        <end position="42"/>
    </location>
</feature>
<evidence type="ECO:0000313" key="4">
    <source>
        <dbReference type="EMBL" id="MET4757357.1"/>
    </source>
</evidence>
<feature type="compositionally biased region" description="Polar residues" evidence="2">
    <location>
        <begin position="206"/>
        <end position="217"/>
    </location>
</feature>
<protein>
    <submittedName>
        <fullName evidence="4">Cell division protein FtsB</fullName>
    </submittedName>
</protein>
<dbReference type="GO" id="GO:0051301">
    <property type="term" value="P:cell division"/>
    <property type="evidence" value="ECO:0007669"/>
    <property type="project" value="UniProtKB-KW"/>
</dbReference>
<reference evidence="4 5" key="1">
    <citation type="submission" date="2024-06" db="EMBL/GenBank/DDBJ databases">
        <title>Genomic Encyclopedia of Type Strains, Phase V (KMG-V): Genome sequencing to study the core and pangenomes of soil and plant-associated prokaryotes.</title>
        <authorList>
            <person name="Whitman W."/>
        </authorList>
    </citation>
    <scope>NUCLEOTIDE SEQUENCE [LARGE SCALE GENOMIC DNA]</scope>
    <source>
        <strain evidence="4 5">NE40</strain>
    </source>
</reference>
<gene>
    <name evidence="4" type="ORF">V5J35_002549</name>
</gene>
<feature type="compositionally biased region" description="Polar residues" evidence="2">
    <location>
        <begin position="481"/>
        <end position="494"/>
    </location>
</feature>
<evidence type="ECO:0000256" key="2">
    <source>
        <dbReference type="SAM" id="MobiDB-lite"/>
    </source>
</evidence>
<proteinExistence type="predicted"/>
<comment type="caution">
    <text evidence="4">The sequence shown here is derived from an EMBL/GenBank/DDBJ whole genome shotgun (WGS) entry which is preliminary data.</text>
</comment>
<evidence type="ECO:0000313" key="5">
    <source>
        <dbReference type="Proteomes" id="UP001549366"/>
    </source>
</evidence>
<evidence type="ECO:0000256" key="3">
    <source>
        <dbReference type="SAM" id="Phobius"/>
    </source>
</evidence>
<dbReference type="EMBL" id="JBEWTB010000002">
    <property type="protein sequence ID" value="MET4757357.1"/>
    <property type="molecule type" value="Genomic_DNA"/>
</dbReference>
<feature type="region of interest" description="Disordered" evidence="2">
    <location>
        <begin position="475"/>
        <end position="517"/>
    </location>
</feature>
<keyword evidence="3" id="KW-0472">Membrane</keyword>
<organism evidence="4 5">
    <name type="scientific">Endozoicomonas lisbonensis</name>
    <dbReference type="NCBI Taxonomy" id="3120522"/>
    <lineage>
        <taxon>Bacteria</taxon>
        <taxon>Pseudomonadati</taxon>
        <taxon>Pseudomonadota</taxon>
        <taxon>Gammaproteobacteria</taxon>
        <taxon>Oceanospirillales</taxon>
        <taxon>Endozoicomonadaceae</taxon>
        <taxon>Endozoicomonas</taxon>
    </lineage>
</organism>
<keyword evidence="4" id="KW-0132">Cell division</keyword>
<keyword evidence="1" id="KW-0175">Coiled coil</keyword>
<dbReference type="Proteomes" id="UP001549366">
    <property type="component" value="Unassembled WGS sequence"/>
</dbReference>
<keyword evidence="4" id="KW-0131">Cell cycle</keyword>
<accession>A0ABV2SHU8</accession>
<feature type="region of interest" description="Disordered" evidence="2">
    <location>
        <begin position="182"/>
        <end position="233"/>
    </location>
</feature>
<name>A0ABV2SHU8_9GAMM</name>
<sequence length="517" mass="56394">MLLDTNMTIITEGANRLYCLLFNSCSNSFAAVSLGILFLAAAERVRAYEAENLHFEVRLMPAPQGFGCLKIYPENESAIKLQNAAKNSGWFIRKGFYPDVVSTVHIGFTFLSTHIGTSGLVGVINLSYRYWHYNPAALWKMITHAVGAHLQQEEVRSGSLPAENTLDVVQLDNHIRFKSATGRIEGQRKRTSNRNFGGAASLPGQFVSNIASSSGHSDNGGDQPPPYGHHHTGTSVCPLCSGPCKKKNECDAGQARREKKAAHEKDKRSDMATAFDDLAKAMGRTIIKTSSDTGTYISRLELLRSVRRFILQIPPPVLEGLLAGQPSASSPSAIPVANQNSVSEPHTISEVNTLRSRNLELAFQVVRLQETIRSLGTQLSEFRNQAHNQNCALAEEPDNAQQQFARNTALEGRVEELTAGSDDLLTSNLDLIDENEALTAENRRLNAQIETLSGEVIELSNLLVASQAAQRHCLEHHGPQPGSSQANLNENNSDPGRFPDESVTPGGGSTTVCWKNQ</sequence>
<feature type="coiled-coil region" evidence="1">
    <location>
        <begin position="428"/>
        <end position="462"/>
    </location>
</feature>
<keyword evidence="3" id="KW-1133">Transmembrane helix</keyword>